<accession>A0A1I4B890</accession>
<dbReference type="Pfam" id="PF01515">
    <property type="entry name" value="PTA_PTB"/>
    <property type="match status" value="1"/>
</dbReference>
<protein>
    <submittedName>
        <fullName evidence="5">Phosphate butyryltransferase</fullName>
    </submittedName>
</protein>
<organism evidence="5 6">
    <name type="scientific">Methylocapsa palsarum</name>
    <dbReference type="NCBI Taxonomy" id="1612308"/>
    <lineage>
        <taxon>Bacteria</taxon>
        <taxon>Pseudomonadati</taxon>
        <taxon>Pseudomonadota</taxon>
        <taxon>Alphaproteobacteria</taxon>
        <taxon>Hyphomicrobiales</taxon>
        <taxon>Beijerinckiaceae</taxon>
        <taxon>Methylocapsa</taxon>
    </lineage>
</organism>
<dbReference type="SUPFAM" id="SSF54637">
    <property type="entry name" value="Thioesterase/thiol ester dehydrase-isomerase"/>
    <property type="match status" value="1"/>
</dbReference>
<name>A0A1I4B890_9HYPH</name>
<dbReference type="Gene3D" id="3.40.718.10">
    <property type="entry name" value="Isopropylmalate Dehydrogenase"/>
    <property type="match status" value="1"/>
</dbReference>
<dbReference type="STRING" id="1612308.SAMN05444581_11346"/>
<evidence type="ECO:0000256" key="1">
    <source>
        <dbReference type="ARBA" id="ARBA00022679"/>
    </source>
</evidence>
<dbReference type="InterPro" id="IPR002505">
    <property type="entry name" value="PTA_PTB"/>
</dbReference>
<dbReference type="Pfam" id="PF01575">
    <property type="entry name" value="MaoC_dehydratas"/>
    <property type="match status" value="1"/>
</dbReference>
<keyword evidence="2" id="KW-0012">Acyltransferase</keyword>
<gene>
    <name evidence="5" type="ORF">SAMN05444581_11346</name>
</gene>
<evidence type="ECO:0000259" key="4">
    <source>
        <dbReference type="Pfam" id="PF01575"/>
    </source>
</evidence>
<dbReference type="OrthoDB" id="9800237at2"/>
<evidence type="ECO:0000256" key="2">
    <source>
        <dbReference type="ARBA" id="ARBA00023315"/>
    </source>
</evidence>
<dbReference type="NCBIfam" id="NF008852">
    <property type="entry name" value="PRK11890.1"/>
    <property type="match status" value="1"/>
</dbReference>
<reference evidence="5 6" key="1">
    <citation type="submission" date="2016-10" db="EMBL/GenBank/DDBJ databases">
        <authorList>
            <person name="de Groot N.N."/>
        </authorList>
    </citation>
    <scope>NUCLEOTIDE SEQUENCE [LARGE SCALE GENOMIC DNA]</scope>
    <source>
        <strain evidence="5 6">NE2</strain>
    </source>
</reference>
<dbReference type="PANTHER" id="PTHR43356:SF2">
    <property type="entry name" value="PHOSPHATE ACETYLTRANSFERASE"/>
    <property type="match status" value="1"/>
</dbReference>
<dbReference type="PANTHER" id="PTHR43356">
    <property type="entry name" value="PHOSPHATE ACETYLTRANSFERASE"/>
    <property type="match status" value="1"/>
</dbReference>
<dbReference type="Gene3D" id="3.10.129.10">
    <property type="entry name" value="Hotdog Thioesterase"/>
    <property type="match status" value="1"/>
</dbReference>
<evidence type="ECO:0000313" key="6">
    <source>
        <dbReference type="Proteomes" id="UP000198755"/>
    </source>
</evidence>
<keyword evidence="6" id="KW-1185">Reference proteome</keyword>
<keyword evidence="1 5" id="KW-0808">Transferase</keyword>
<dbReference type="InterPro" id="IPR029069">
    <property type="entry name" value="HotDog_dom_sf"/>
</dbReference>
<dbReference type="InterPro" id="IPR050500">
    <property type="entry name" value="Phos_Acetyltrans/Butyryltrans"/>
</dbReference>
<dbReference type="InterPro" id="IPR002539">
    <property type="entry name" value="MaoC-like_dom"/>
</dbReference>
<dbReference type="Proteomes" id="UP000198755">
    <property type="component" value="Unassembled WGS sequence"/>
</dbReference>
<dbReference type="RefSeq" id="WP_091684719.1">
    <property type="nucleotide sequence ID" value="NZ_FOSN01000013.1"/>
</dbReference>
<dbReference type="CDD" id="cd03449">
    <property type="entry name" value="R_hydratase"/>
    <property type="match status" value="1"/>
</dbReference>
<feature type="domain" description="MaoC-like" evidence="4">
    <location>
        <begin position="28"/>
        <end position="117"/>
    </location>
</feature>
<sequence length="467" mass="48783">MLDKPDDAFIENRTFDELTIGESASSSHLVTQRDIDLFSTVTGDVNPAHVDPAYAETDMFHHIIIQGMWGAGLISAVLGTKLPGPGTIYLGQDLHFRRPVSIGDTITATLKVKEKKPEKGDVILDCLCANQNGEAVITGTAYTRAPRGKVRRLRVTLPRVEVDRHDAMLAILASAAGGVPVPTAVVNPVDTASLLAALDAAKAGLIAPVLIGPAVRIAEAAKAAGADISALRLIDVPDGRAAAAQAVVLARAGEVGLLMKGDLHTDEMMHPVIASETGLRMARQISHVYLMDVPDYPRPLLLTDAAINIRPTLAEKVGIAQNAIDLAHVIGIAQPRVAILAAVEMVSERMPSTIDAAALCKMAERGQITGGVLDGPLAFDNAINEAAASEKHIISLVAGRADILVVPDLEAGNMLAKQLTFLSGAEAAGVVLGARVPIILTSRADSAPTRLASCALGALVARAAWAK</sequence>
<proteinExistence type="predicted"/>
<dbReference type="SUPFAM" id="SSF53659">
    <property type="entry name" value="Isocitrate/Isopropylmalate dehydrogenase-like"/>
    <property type="match status" value="1"/>
</dbReference>
<dbReference type="AlphaFoldDB" id="A0A1I4B890"/>
<dbReference type="NCBIfam" id="NF006045">
    <property type="entry name" value="PRK08190.1"/>
    <property type="match status" value="1"/>
</dbReference>
<evidence type="ECO:0000259" key="3">
    <source>
        <dbReference type="Pfam" id="PF01515"/>
    </source>
</evidence>
<evidence type="ECO:0000313" key="5">
    <source>
        <dbReference type="EMBL" id="SFK64126.1"/>
    </source>
</evidence>
<dbReference type="GO" id="GO:0016746">
    <property type="term" value="F:acyltransferase activity"/>
    <property type="evidence" value="ECO:0007669"/>
    <property type="project" value="UniProtKB-KW"/>
</dbReference>
<dbReference type="EMBL" id="FOSN01000013">
    <property type="protein sequence ID" value="SFK64126.1"/>
    <property type="molecule type" value="Genomic_DNA"/>
</dbReference>
<feature type="domain" description="Phosphate acetyl/butaryl transferase" evidence="3">
    <location>
        <begin position="243"/>
        <end position="456"/>
    </location>
</feature>